<name>A0A545VFW2_9HYPO</name>
<dbReference type="Proteomes" id="UP000315783">
    <property type="component" value="Unassembled WGS sequence"/>
</dbReference>
<protein>
    <submittedName>
        <fullName evidence="1">Uncharacterized protein</fullName>
    </submittedName>
</protein>
<proteinExistence type="predicted"/>
<gene>
    <name evidence="1" type="ORF">IF1G_00549</name>
</gene>
<accession>A0A545VFW2</accession>
<comment type="caution">
    <text evidence="1">The sequence shown here is derived from an EMBL/GenBank/DDBJ whole genome shotgun (WGS) entry which is preliminary data.</text>
</comment>
<evidence type="ECO:0000313" key="1">
    <source>
        <dbReference type="EMBL" id="TQW00618.1"/>
    </source>
</evidence>
<keyword evidence="2" id="KW-1185">Reference proteome</keyword>
<dbReference type="EMBL" id="SPUK01000001">
    <property type="protein sequence ID" value="TQW00618.1"/>
    <property type="molecule type" value="Genomic_DNA"/>
</dbReference>
<reference evidence="1 2" key="1">
    <citation type="journal article" date="2019" name="Appl. Microbiol. Biotechnol.">
        <title>Genome sequence of Isaria javanica and comparative genome analysis insights into family S53 peptidase evolution in fungal entomopathogens.</title>
        <authorList>
            <person name="Lin R."/>
            <person name="Zhang X."/>
            <person name="Xin B."/>
            <person name="Zou M."/>
            <person name="Gao Y."/>
            <person name="Qin F."/>
            <person name="Hu Q."/>
            <person name="Xie B."/>
            <person name="Cheng X."/>
        </authorList>
    </citation>
    <scope>NUCLEOTIDE SEQUENCE [LARGE SCALE GENOMIC DNA]</scope>
    <source>
        <strain evidence="1 2">IJ1G</strain>
    </source>
</reference>
<organism evidence="1 2">
    <name type="scientific">Cordyceps javanica</name>
    <dbReference type="NCBI Taxonomy" id="43265"/>
    <lineage>
        <taxon>Eukaryota</taxon>
        <taxon>Fungi</taxon>
        <taxon>Dikarya</taxon>
        <taxon>Ascomycota</taxon>
        <taxon>Pezizomycotina</taxon>
        <taxon>Sordariomycetes</taxon>
        <taxon>Hypocreomycetidae</taxon>
        <taxon>Hypocreales</taxon>
        <taxon>Cordycipitaceae</taxon>
        <taxon>Cordyceps</taxon>
    </lineage>
</organism>
<sequence length="142" mass="15180">MPIASTLKGINYDVMISDVSGTVVVVGPECCHAGAPAGGEEASLKDATRHVNSKRGCAPGEQKRCKQTHQVRGEGISKLIVKVQQRWGKKRKRSLYIHRYSIRAVAATCWTVKVASASRARISSADCWGGATTTTARPSPAC</sequence>
<evidence type="ECO:0000313" key="2">
    <source>
        <dbReference type="Proteomes" id="UP000315783"/>
    </source>
</evidence>
<dbReference type="AlphaFoldDB" id="A0A545VFW2"/>